<keyword evidence="2" id="KW-1185">Reference proteome</keyword>
<evidence type="ECO:0000313" key="1">
    <source>
        <dbReference type="EnsemblPlants" id="Solyc05g010585.1.1"/>
    </source>
</evidence>
<dbReference type="AlphaFoldDB" id="A0A3Q7GG49"/>
<dbReference type="Proteomes" id="UP000004994">
    <property type="component" value="Chromosome 5"/>
</dbReference>
<accession>A0A3Q7GG49</accession>
<proteinExistence type="predicted"/>
<reference evidence="1" key="2">
    <citation type="submission" date="2019-01" db="UniProtKB">
        <authorList>
            <consortium name="EnsemblPlants"/>
        </authorList>
    </citation>
    <scope>IDENTIFICATION</scope>
    <source>
        <strain evidence="1">cv. Heinz 1706</strain>
    </source>
</reference>
<reference evidence="1" key="1">
    <citation type="journal article" date="2012" name="Nature">
        <title>The tomato genome sequence provides insights into fleshy fruit evolution.</title>
        <authorList>
            <consortium name="Tomato Genome Consortium"/>
        </authorList>
    </citation>
    <scope>NUCLEOTIDE SEQUENCE [LARGE SCALE GENOMIC DNA]</scope>
    <source>
        <strain evidence="1">cv. Heinz 1706</strain>
    </source>
</reference>
<dbReference type="InParanoid" id="A0A3Q7GG49"/>
<protein>
    <submittedName>
        <fullName evidence="1">Uncharacterized protein</fullName>
    </submittedName>
</protein>
<sequence length="97" mass="11017">MYYIYKWWSESYSKLKKLFYSHNMAKTLLLTVFLVATFLVISQDVVLCVSTCNNVSDCLPMVCHAGRPMCVRGICRCHPEVTGDKIHTCNGSSECIN</sequence>
<evidence type="ECO:0000313" key="2">
    <source>
        <dbReference type="Proteomes" id="UP000004994"/>
    </source>
</evidence>
<name>A0A3Q7GG49_SOLLC</name>
<organism evidence="1">
    <name type="scientific">Solanum lycopersicum</name>
    <name type="common">Tomato</name>
    <name type="synonym">Lycopersicon esculentum</name>
    <dbReference type="NCBI Taxonomy" id="4081"/>
    <lineage>
        <taxon>Eukaryota</taxon>
        <taxon>Viridiplantae</taxon>
        <taxon>Streptophyta</taxon>
        <taxon>Embryophyta</taxon>
        <taxon>Tracheophyta</taxon>
        <taxon>Spermatophyta</taxon>
        <taxon>Magnoliopsida</taxon>
        <taxon>eudicotyledons</taxon>
        <taxon>Gunneridae</taxon>
        <taxon>Pentapetalae</taxon>
        <taxon>asterids</taxon>
        <taxon>lamiids</taxon>
        <taxon>Solanales</taxon>
        <taxon>Solanaceae</taxon>
        <taxon>Solanoideae</taxon>
        <taxon>Solaneae</taxon>
        <taxon>Solanum</taxon>
        <taxon>Solanum subgen. Lycopersicon</taxon>
    </lineage>
</organism>
<dbReference type="Gramene" id="Solyc05g010585.1.1">
    <property type="protein sequence ID" value="Solyc05g010585.1.1"/>
    <property type="gene ID" value="Solyc05g010585.1"/>
</dbReference>
<dbReference type="EnsemblPlants" id="Solyc05g010585.1.1">
    <property type="protein sequence ID" value="Solyc05g010585.1.1"/>
    <property type="gene ID" value="Solyc05g010585.1"/>
</dbReference>